<dbReference type="InterPro" id="IPR036388">
    <property type="entry name" value="WH-like_DNA-bd_sf"/>
</dbReference>
<evidence type="ECO:0000256" key="1">
    <source>
        <dbReference type="ARBA" id="ARBA00023015"/>
    </source>
</evidence>
<dbReference type="InterPro" id="IPR029016">
    <property type="entry name" value="GAF-like_dom_sf"/>
</dbReference>
<evidence type="ECO:0000313" key="5">
    <source>
        <dbReference type="EMBL" id="SCX43423.1"/>
    </source>
</evidence>
<dbReference type="InterPro" id="IPR005561">
    <property type="entry name" value="ANTAR"/>
</dbReference>
<evidence type="ECO:0000256" key="3">
    <source>
        <dbReference type="SAM" id="MobiDB-lite"/>
    </source>
</evidence>
<dbReference type="GO" id="GO:0003723">
    <property type="term" value="F:RNA binding"/>
    <property type="evidence" value="ECO:0007669"/>
    <property type="project" value="InterPro"/>
</dbReference>
<keyword evidence="6" id="KW-1185">Reference proteome</keyword>
<keyword evidence="2" id="KW-0804">Transcription</keyword>
<organism evidence="5 6">
    <name type="scientific">Klenkia marina</name>
    <dbReference type="NCBI Taxonomy" id="1960309"/>
    <lineage>
        <taxon>Bacteria</taxon>
        <taxon>Bacillati</taxon>
        <taxon>Actinomycetota</taxon>
        <taxon>Actinomycetes</taxon>
        <taxon>Geodermatophilales</taxon>
        <taxon>Geodermatophilaceae</taxon>
        <taxon>Klenkia</taxon>
    </lineage>
</organism>
<dbReference type="EMBL" id="FMUH01000002">
    <property type="protein sequence ID" value="SCX43423.1"/>
    <property type="molecule type" value="Genomic_DNA"/>
</dbReference>
<evidence type="ECO:0000259" key="4">
    <source>
        <dbReference type="PROSITE" id="PS50921"/>
    </source>
</evidence>
<feature type="domain" description="ANTAR" evidence="4">
    <location>
        <begin position="155"/>
        <end position="216"/>
    </location>
</feature>
<dbReference type="PROSITE" id="PS50921">
    <property type="entry name" value="ANTAR"/>
    <property type="match status" value="1"/>
</dbReference>
<accession>A0A1G4XQB8</accession>
<dbReference type="RefSeq" id="WP_092801149.1">
    <property type="nucleotide sequence ID" value="NZ_FMUH01000002.1"/>
</dbReference>
<dbReference type="STRING" id="1960309.SAMN03159343_1229"/>
<dbReference type="OrthoDB" id="4935162at2"/>
<dbReference type="InterPro" id="IPR011006">
    <property type="entry name" value="CheY-like_superfamily"/>
</dbReference>
<feature type="region of interest" description="Disordered" evidence="3">
    <location>
        <begin position="219"/>
        <end position="242"/>
    </location>
</feature>
<sequence length="242" mass="24218">MTAIAVPVPAAVRAATCAADQLPQLARALLVELVEAVPPAQSASVVTLAGPRLRPWASSGAPADELDQLQAAVGDGPVFLAAADDELVVSDDLARDPRWGLAARPGTSLVAVALPGAATARAVLTVLGDGPGLVDPAVVASVTGAVPDLAAAVAVVQARLEAANLQLALASNRTIGAAIGVAMAAHKLPYDEAAALLRSLSNHTNTRLIDLAEQVLLTGEVPDPPQSAAPRPRRPGGATGGR</sequence>
<reference evidence="6" key="1">
    <citation type="submission" date="2016-10" db="EMBL/GenBank/DDBJ databases">
        <authorList>
            <person name="Varghese N."/>
            <person name="Submissions S."/>
        </authorList>
    </citation>
    <scope>NUCLEOTIDE SEQUENCE [LARGE SCALE GENOMIC DNA]</scope>
    <source>
        <strain evidence="6">DSM 45722</strain>
    </source>
</reference>
<evidence type="ECO:0000313" key="6">
    <source>
        <dbReference type="Proteomes" id="UP000198981"/>
    </source>
</evidence>
<dbReference type="AlphaFoldDB" id="A0A1G4XQB8"/>
<keyword evidence="1" id="KW-0805">Transcription regulation</keyword>
<dbReference type="SUPFAM" id="SSF52172">
    <property type="entry name" value="CheY-like"/>
    <property type="match status" value="1"/>
</dbReference>
<dbReference type="SUPFAM" id="SSF55781">
    <property type="entry name" value="GAF domain-like"/>
    <property type="match status" value="1"/>
</dbReference>
<dbReference type="Gene3D" id="3.30.450.40">
    <property type="match status" value="1"/>
</dbReference>
<gene>
    <name evidence="5" type="ORF">SAMN03159343_1229</name>
</gene>
<dbReference type="Pfam" id="PF03861">
    <property type="entry name" value="ANTAR"/>
    <property type="match status" value="1"/>
</dbReference>
<proteinExistence type="predicted"/>
<protein>
    <submittedName>
        <fullName evidence="5">ANTAR domain-containing protein</fullName>
    </submittedName>
</protein>
<evidence type="ECO:0000256" key="2">
    <source>
        <dbReference type="ARBA" id="ARBA00023163"/>
    </source>
</evidence>
<dbReference type="SMART" id="SM01012">
    <property type="entry name" value="ANTAR"/>
    <property type="match status" value="1"/>
</dbReference>
<dbReference type="Gene3D" id="1.10.10.10">
    <property type="entry name" value="Winged helix-like DNA-binding domain superfamily/Winged helix DNA-binding domain"/>
    <property type="match status" value="1"/>
</dbReference>
<name>A0A1G4XQB8_9ACTN</name>
<dbReference type="Proteomes" id="UP000198981">
    <property type="component" value="Unassembled WGS sequence"/>
</dbReference>